<evidence type="ECO:0000313" key="2">
    <source>
        <dbReference type="Proteomes" id="UP000688947"/>
    </source>
</evidence>
<comment type="caution">
    <text evidence="1">The sequence shown here is derived from an EMBL/GenBank/DDBJ whole genome shotgun (WGS) entry which is preliminary data.</text>
</comment>
<reference evidence="1" key="1">
    <citation type="submission" date="2021-01" db="EMBL/GenBank/DDBJ databases">
        <title>Phytophthora aleatoria, a newly-described species from Pinus radiata is distinct from Phytophthora cactorum isolates based on comparative genomics.</title>
        <authorList>
            <person name="Mcdougal R."/>
            <person name="Panda P."/>
            <person name="Williams N."/>
            <person name="Studholme D.J."/>
        </authorList>
    </citation>
    <scope>NUCLEOTIDE SEQUENCE</scope>
    <source>
        <strain evidence="1">NZFS 3830</strain>
    </source>
</reference>
<name>A0A8T1TNA5_9STRA</name>
<dbReference type="AlphaFoldDB" id="A0A8T1TNA5"/>
<proteinExistence type="predicted"/>
<protein>
    <recommendedName>
        <fullName evidence="3">Ubiquitin-like protease family profile domain-containing protein</fullName>
    </recommendedName>
</protein>
<gene>
    <name evidence="1" type="ORF">JG687_00019310</name>
</gene>
<evidence type="ECO:0000313" key="1">
    <source>
        <dbReference type="EMBL" id="KAG6942013.1"/>
    </source>
</evidence>
<evidence type="ECO:0008006" key="3">
    <source>
        <dbReference type="Google" id="ProtNLM"/>
    </source>
</evidence>
<sequence length="88" mass="9865">MPLMMTRLLQRDGHSCGVLVVHWFEMYLTIARTTSPDHSIPMPRGDKLDPKKLQYCSIRRVFMFELKRSSYSAGTAASAATDGVDATT</sequence>
<accession>A0A8T1TNA5</accession>
<organism evidence="1 2">
    <name type="scientific">Phytophthora cactorum</name>
    <dbReference type="NCBI Taxonomy" id="29920"/>
    <lineage>
        <taxon>Eukaryota</taxon>
        <taxon>Sar</taxon>
        <taxon>Stramenopiles</taxon>
        <taxon>Oomycota</taxon>
        <taxon>Peronosporomycetes</taxon>
        <taxon>Peronosporales</taxon>
        <taxon>Peronosporaceae</taxon>
        <taxon>Phytophthora</taxon>
    </lineage>
</organism>
<dbReference type="Proteomes" id="UP000688947">
    <property type="component" value="Unassembled WGS sequence"/>
</dbReference>
<dbReference type="EMBL" id="JAENGZ010003190">
    <property type="protein sequence ID" value="KAG6942013.1"/>
    <property type="molecule type" value="Genomic_DNA"/>
</dbReference>